<keyword evidence="2" id="KW-0677">Repeat</keyword>
<dbReference type="InterPro" id="IPR019775">
    <property type="entry name" value="WD40_repeat_CS"/>
</dbReference>
<dbReference type="InParanoid" id="F2URC4"/>
<gene>
    <name evidence="5" type="ORF">PTSG_10906</name>
</gene>
<dbReference type="InterPro" id="IPR036322">
    <property type="entry name" value="WD40_repeat_dom_sf"/>
</dbReference>
<evidence type="ECO:0000256" key="3">
    <source>
        <dbReference type="PROSITE-ProRule" id="PRU00221"/>
    </source>
</evidence>
<dbReference type="SUPFAM" id="SSF50978">
    <property type="entry name" value="WD40 repeat-like"/>
    <property type="match status" value="2"/>
</dbReference>
<dbReference type="EMBL" id="GL832991">
    <property type="protein sequence ID" value="EGD80227.1"/>
    <property type="molecule type" value="Genomic_DNA"/>
</dbReference>
<feature type="region of interest" description="Disordered" evidence="4">
    <location>
        <begin position="1"/>
        <end position="52"/>
    </location>
</feature>
<name>F2URC4_SALR5</name>
<dbReference type="KEGG" id="sre:PTSG_10906"/>
<dbReference type="OMA" id="FYQGPPF"/>
<dbReference type="Gene3D" id="2.130.10.10">
    <property type="entry name" value="YVTN repeat-like/Quinoprotein amine dehydrogenase"/>
    <property type="match status" value="2"/>
</dbReference>
<feature type="repeat" description="WD" evidence="3">
    <location>
        <begin position="584"/>
        <end position="625"/>
    </location>
</feature>
<dbReference type="PROSITE" id="PS50082">
    <property type="entry name" value="WD_REPEATS_2"/>
    <property type="match status" value="4"/>
</dbReference>
<dbReference type="AlphaFoldDB" id="F2URC4"/>
<feature type="repeat" description="WD" evidence="3">
    <location>
        <begin position="120"/>
        <end position="161"/>
    </location>
</feature>
<dbReference type="InterPro" id="IPR015943">
    <property type="entry name" value="WD40/YVTN_repeat-like_dom_sf"/>
</dbReference>
<dbReference type="CDD" id="cd00200">
    <property type="entry name" value="WD40"/>
    <property type="match status" value="2"/>
</dbReference>
<organism evidence="6">
    <name type="scientific">Salpingoeca rosetta (strain ATCC 50818 / BSB-021)</name>
    <dbReference type="NCBI Taxonomy" id="946362"/>
    <lineage>
        <taxon>Eukaryota</taxon>
        <taxon>Choanoflagellata</taxon>
        <taxon>Craspedida</taxon>
        <taxon>Salpingoecidae</taxon>
        <taxon>Salpingoeca</taxon>
    </lineage>
</organism>
<feature type="repeat" description="WD" evidence="3">
    <location>
        <begin position="297"/>
        <end position="338"/>
    </location>
</feature>
<dbReference type="RefSeq" id="XP_004988289.1">
    <property type="nucleotide sequence ID" value="XM_004988232.1"/>
</dbReference>
<dbReference type="PANTHER" id="PTHR19856">
    <property type="entry name" value="WD-REPEATCONTAINING PROTEIN WDR1"/>
    <property type="match status" value="1"/>
</dbReference>
<dbReference type="GO" id="GO:0030864">
    <property type="term" value="C:cortical actin cytoskeleton"/>
    <property type="evidence" value="ECO:0007669"/>
    <property type="project" value="TreeGrafter"/>
</dbReference>
<dbReference type="FunFam" id="2.130.10.10:FF:000102">
    <property type="entry name" value="Actin-interacting protein 1"/>
    <property type="match status" value="1"/>
</dbReference>
<accession>F2URC4</accession>
<feature type="compositionally biased region" description="Basic and acidic residues" evidence="4">
    <location>
        <begin position="31"/>
        <end position="51"/>
    </location>
</feature>
<dbReference type="GO" id="GO:0051015">
    <property type="term" value="F:actin filament binding"/>
    <property type="evidence" value="ECO:0007669"/>
    <property type="project" value="TreeGrafter"/>
</dbReference>
<evidence type="ECO:0000256" key="2">
    <source>
        <dbReference type="ARBA" id="ARBA00022737"/>
    </source>
</evidence>
<dbReference type="GO" id="GO:0030042">
    <property type="term" value="P:actin filament depolymerization"/>
    <property type="evidence" value="ECO:0007669"/>
    <property type="project" value="TreeGrafter"/>
</dbReference>
<dbReference type="InterPro" id="IPR001680">
    <property type="entry name" value="WD40_rpt"/>
</dbReference>
<dbReference type="SMART" id="SM00320">
    <property type="entry name" value="WD40"/>
    <property type="match status" value="10"/>
</dbReference>
<dbReference type="PROSITE" id="PS50294">
    <property type="entry name" value="WD_REPEATS_REGION"/>
    <property type="match status" value="4"/>
</dbReference>
<reference evidence="5" key="1">
    <citation type="submission" date="2009-08" db="EMBL/GenBank/DDBJ databases">
        <title>Annotation of Salpingoeca rosetta.</title>
        <authorList>
            <consortium name="The Broad Institute Genome Sequencing Platform"/>
            <person name="Russ C."/>
            <person name="Cuomo C."/>
            <person name="Burger G."/>
            <person name="Gray M.W."/>
            <person name="Holland P.W.H."/>
            <person name="King N."/>
            <person name="Lang F.B.F."/>
            <person name="Roger A.J."/>
            <person name="Ruiz-Trillo I."/>
            <person name="Young S.K."/>
            <person name="Zeng Q."/>
            <person name="Gargeya S."/>
            <person name="Alvarado L."/>
            <person name="Berlin A."/>
            <person name="Chapman S.B."/>
            <person name="Chen Z."/>
            <person name="Freedman E."/>
            <person name="Gellesch M."/>
            <person name="Goldberg J."/>
            <person name="Griggs A."/>
            <person name="Gujja S."/>
            <person name="Heilman E."/>
            <person name="Heiman D."/>
            <person name="Howarth C."/>
            <person name="Mehta T."/>
            <person name="Neiman D."/>
            <person name="Pearson M."/>
            <person name="Roberts A."/>
            <person name="Saif S."/>
            <person name="Shea T."/>
            <person name="Shenoy N."/>
            <person name="Sisk P."/>
            <person name="Stolte C."/>
            <person name="Sykes S."/>
            <person name="White J."/>
            <person name="Yandava C."/>
            <person name="Haas B."/>
            <person name="Nusbaum C."/>
            <person name="Birren B."/>
        </authorList>
    </citation>
    <scope>NUCLEOTIDE SEQUENCE [LARGE SCALE GENOMIC DNA]</scope>
    <source>
        <strain evidence="5">ATCC 50818</strain>
    </source>
</reference>
<keyword evidence="6" id="KW-1185">Reference proteome</keyword>
<protein>
    <submittedName>
        <fullName evidence="5">Uncharacterized protein</fullName>
    </submittedName>
</protein>
<feature type="compositionally biased region" description="Acidic residues" evidence="4">
    <location>
        <begin position="21"/>
        <end position="30"/>
    </location>
</feature>
<dbReference type="FunCoup" id="F2URC4">
    <property type="interactions" value="999"/>
</dbReference>
<dbReference type="OrthoDB" id="2306at2759"/>
<dbReference type="STRING" id="946362.F2URC4"/>
<proteinExistence type="predicted"/>
<keyword evidence="1 3" id="KW-0853">WD repeat</keyword>
<dbReference type="Proteomes" id="UP000007799">
    <property type="component" value="Unassembled WGS sequence"/>
</dbReference>
<dbReference type="PROSITE" id="PS00678">
    <property type="entry name" value="WD_REPEATS_1"/>
    <property type="match status" value="1"/>
</dbReference>
<evidence type="ECO:0000313" key="5">
    <source>
        <dbReference type="EMBL" id="EGD80227.1"/>
    </source>
</evidence>
<dbReference type="FunFam" id="2.130.10.10:FF:000167">
    <property type="entry name" value="Actin-interacting protein 1"/>
    <property type="match status" value="1"/>
</dbReference>
<dbReference type="Pfam" id="PF00400">
    <property type="entry name" value="WD40"/>
    <property type="match status" value="7"/>
</dbReference>
<feature type="repeat" description="WD" evidence="3">
    <location>
        <begin position="251"/>
        <end position="292"/>
    </location>
</feature>
<evidence type="ECO:0000256" key="4">
    <source>
        <dbReference type="SAM" id="MobiDB-lite"/>
    </source>
</evidence>
<evidence type="ECO:0000313" key="6">
    <source>
        <dbReference type="Proteomes" id="UP000007799"/>
    </source>
</evidence>
<sequence length="664" mass="71989">MRYFESKARTVTFDSSKPNKEEEEDDELDLSDERRPRLEPAHGNKHSDADIKTQIQTAPTAPPTTTMSFEAKEVYLPNPRCERGKPFVLSADPKGKYFVYPHGKTIVVRDVEDPSKGYTYSEHAAQTTVAKFAPSGFYVASADVTGKVRIWDTTQEEHALKYEYRPLAGRILDLAWTEDSKRIVVCGESGERYAHAFLWDSGSSVGELIGHTKVANSIDVKPNRPYRVATASDDAHVGFYAGPPFKLDHKSNNHSNFVNSVRFSPDGAFFVSAGADGKVFVYDGKTGELLSELKDGEKAHARGVYAVSWSADSKRFITASADMTVKMWNAESKELVTAFPFEDALDNQQLGCLWMGEHIISVGLNGHIYFLDEANPATPKRVITGHNRAITALTAVPGSGEAYSASYDGKVCRYDLSSGLATELKQSFDNSVLAMAAADGVFVAASIADTAAVTPLGADALGNHFEVESTPNDVAHAAGVTLIACLNEVVVRGNVTARLPVDYEPQACALSPDAKEAAVGGKDGKIRIYDVADAGLAEKKVLDASGPVTALAYSPDAAHLASGDANRNVYVFDRSDFSLKMNRWRFHTAKINALAWSPNSRLLASSSLDTNVIVWNMDKATKRIAIKGAHPQHDVTAVAWLDDTTVMSGGQDGALRTFAITPHQ</sequence>
<dbReference type="eggNOG" id="KOG0318">
    <property type="taxonomic scope" value="Eukaryota"/>
</dbReference>
<dbReference type="GO" id="GO:0040011">
    <property type="term" value="P:locomotion"/>
    <property type="evidence" value="ECO:0007669"/>
    <property type="project" value="TreeGrafter"/>
</dbReference>
<dbReference type="PANTHER" id="PTHR19856:SF0">
    <property type="entry name" value="WD REPEAT-CONTAINING PROTEIN 1"/>
    <property type="match status" value="1"/>
</dbReference>
<dbReference type="GeneID" id="16068816"/>
<evidence type="ECO:0000256" key="1">
    <source>
        <dbReference type="ARBA" id="ARBA00022574"/>
    </source>
</evidence>